<gene>
    <name evidence="1" type="ORF">C8N32_10399</name>
</gene>
<dbReference type="Proteomes" id="UP000243859">
    <property type="component" value="Unassembled WGS sequence"/>
</dbReference>
<dbReference type="OrthoDB" id="7834608at2"/>
<name>A0A2T5BUU4_9RHOB</name>
<dbReference type="AlphaFoldDB" id="A0A2T5BUU4"/>
<evidence type="ECO:0000313" key="1">
    <source>
        <dbReference type="EMBL" id="PTN03257.1"/>
    </source>
</evidence>
<reference evidence="1 2" key="1">
    <citation type="submission" date="2018-04" db="EMBL/GenBank/DDBJ databases">
        <title>Genomic Encyclopedia of Archaeal and Bacterial Type Strains, Phase II (KMG-II): from individual species to whole genera.</title>
        <authorList>
            <person name="Goeker M."/>
        </authorList>
    </citation>
    <scope>NUCLEOTIDE SEQUENCE [LARGE SCALE GENOMIC DNA]</scope>
    <source>
        <strain evidence="1 2">DSM 18064</strain>
    </source>
</reference>
<dbReference type="EMBL" id="QAAA01000003">
    <property type="protein sequence ID" value="PTN03257.1"/>
    <property type="molecule type" value="Genomic_DNA"/>
</dbReference>
<keyword evidence="2" id="KW-1185">Reference proteome</keyword>
<evidence type="ECO:0000313" key="2">
    <source>
        <dbReference type="Proteomes" id="UP000243859"/>
    </source>
</evidence>
<dbReference type="RefSeq" id="WP_107891106.1">
    <property type="nucleotide sequence ID" value="NZ_NHSI01000062.1"/>
</dbReference>
<sequence>MLFFRLRRGVLGVALLCAGCAPVNLDAPHEDLGDFRLGHAIVLAGNAKPIPPSRRALAEEWETVLREEITTRFGGRGGRRLYHIAVNVDGYALAVPGVPVVAAPKSVLVISANLWDDAAGRKLHDAPEQIVVFEDLGADTLIGTGLTRSREEQMRALARNAALQIERWLARHRDAWLQQPGTVGDQQGLDFQAPSK</sequence>
<proteinExistence type="predicted"/>
<comment type="caution">
    <text evidence="1">The sequence shown here is derived from an EMBL/GenBank/DDBJ whole genome shotgun (WGS) entry which is preliminary data.</text>
</comment>
<protein>
    <recommendedName>
        <fullName evidence="3">LPS-assembly lipoprotein</fullName>
    </recommendedName>
</protein>
<organism evidence="1 2">
    <name type="scientific">Rhodovulum imhoffii</name>
    <dbReference type="NCBI Taxonomy" id="365340"/>
    <lineage>
        <taxon>Bacteria</taxon>
        <taxon>Pseudomonadati</taxon>
        <taxon>Pseudomonadota</taxon>
        <taxon>Alphaproteobacteria</taxon>
        <taxon>Rhodobacterales</taxon>
        <taxon>Paracoccaceae</taxon>
        <taxon>Rhodovulum</taxon>
    </lineage>
</organism>
<evidence type="ECO:0008006" key="3">
    <source>
        <dbReference type="Google" id="ProtNLM"/>
    </source>
</evidence>
<accession>A0A2T5BUU4</accession>